<dbReference type="PANTHER" id="PTHR43537:SF49">
    <property type="entry name" value="TRANSCRIPTIONAL REGULATORY PROTEIN"/>
    <property type="match status" value="1"/>
</dbReference>
<dbReference type="RefSeq" id="WP_135286016.1">
    <property type="nucleotide sequence ID" value="NZ_SMLL01000006.1"/>
</dbReference>
<accession>A0A4Z0BHB6</accession>
<dbReference type="InterPro" id="IPR011711">
    <property type="entry name" value="GntR_C"/>
</dbReference>
<protein>
    <submittedName>
        <fullName evidence="5">GntR family transcriptional regulator</fullName>
    </submittedName>
</protein>
<evidence type="ECO:0000256" key="2">
    <source>
        <dbReference type="ARBA" id="ARBA00023125"/>
    </source>
</evidence>
<evidence type="ECO:0000313" key="5">
    <source>
        <dbReference type="EMBL" id="TFY97789.1"/>
    </source>
</evidence>
<dbReference type="Pfam" id="PF07729">
    <property type="entry name" value="FCD"/>
    <property type="match status" value="1"/>
</dbReference>
<dbReference type="Gene3D" id="1.20.120.530">
    <property type="entry name" value="GntR ligand-binding domain-like"/>
    <property type="match status" value="1"/>
</dbReference>
<dbReference type="InterPro" id="IPR008920">
    <property type="entry name" value="TF_FadR/GntR_C"/>
</dbReference>
<sequence>MLTAIAAPAASEERAYLGLRDLLLAGEIEPGQRLNEVRLAERLGMSRTPVRWALIELEHIGLVEALPAGGFVARRFTPSEVEDAMVLRGFLEGMAARLAAEHGLFPGLRRELQALVAEGAKLVAGEHASPEQQRAYAQVNERFHAGMARASRSEALQRAIDHNNRLPFAAPSAMLPVSEPSAESLFWLRSSQAQHEALLEAIEARQGTRAQLLAEEHARIGRRGLARALQSPERLRALWPGLAKAAEPEPSRHQE</sequence>
<proteinExistence type="predicted"/>
<dbReference type="Gene3D" id="1.10.10.10">
    <property type="entry name" value="Winged helix-like DNA-binding domain superfamily/Winged helix DNA-binding domain"/>
    <property type="match status" value="1"/>
</dbReference>
<dbReference type="GO" id="GO:0003700">
    <property type="term" value="F:DNA-binding transcription factor activity"/>
    <property type="evidence" value="ECO:0007669"/>
    <property type="project" value="InterPro"/>
</dbReference>
<dbReference type="SUPFAM" id="SSF48008">
    <property type="entry name" value="GntR ligand-binding domain-like"/>
    <property type="match status" value="1"/>
</dbReference>
<name>A0A4Z0BHB6_9BURK</name>
<comment type="caution">
    <text evidence="5">The sequence shown here is derived from an EMBL/GenBank/DDBJ whole genome shotgun (WGS) entry which is preliminary data.</text>
</comment>
<dbReference type="GO" id="GO:0003677">
    <property type="term" value="F:DNA binding"/>
    <property type="evidence" value="ECO:0007669"/>
    <property type="project" value="UniProtKB-KW"/>
</dbReference>
<dbReference type="Proteomes" id="UP000297564">
    <property type="component" value="Unassembled WGS sequence"/>
</dbReference>
<dbReference type="EMBL" id="SMLL01000006">
    <property type="protein sequence ID" value="TFY97789.1"/>
    <property type="molecule type" value="Genomic_DNA"/>
</dbReference>
<dbReference type="OrthoDB" id="8066003at2"/>
<evidence type="ECO:0000256" key="1">
    <source>
        <dbReference type="ARBA" id="ARBA00023015"/>
    </source>
</evidence>
<evidence type="ECO:0000313" key="6">
    <source>
        <dbReference type="Proteomes" id="UP000297564"/>
    </source>
</evidence>
<organism evidence="5 6">
    <name type="scientific">Ramlibacter rhizophilus</name>
    <dbReference type="NCBI Taxonomy" id="1781167"/>
    <lineage>
        <taxon>Bacteria</taxon>
        <taxon>Pseudomonadati</taxon>
        <taxon>Pseudomonadota</taxon>
        <taxon>Betaproteobacteria</taxon>
        <taxon>Burkholderiales</taxon>
        <taxon>Comamonadaceae</taxon>
        <taxon>Ramlibacter</taxon>
    </lineage>
</organism>
<keyword evidence="2" id="KW-0238">DNA-binding</keyword>
<dbReference type="PROSITE" id="PS50949">
    <property type="entry name" value="HTH_GNTR"/>
    <property type="match status" value="1"/>
</dbReference>
<dbReference type="Pfam" id="PF00392">
    <property type="entry name" value="GntR"/>
    <property type="match status" value="1"/>
</dbReference>
<evidence type="ECO:0000259" key="4">
    <source>
        <dbReference type="PROSITE" id="PS50949"/>
    </source>
</evidence>
<dbReference type="SMART" id="SM00345">
    <property type="entry name" value="HTH_GNTR"/>
    <property type="match status" value="1"/>
</dbReference>
<keyword evidence="6" id="KW-1185">Reference proteome</keyword>
<reference evidence="5 6" key="1">
    <citation type="submission" date="2019-03" db="EMBL/GenBank/DDBJ databases">
        <title>Ramlibacter rhizophilus CCTCC AB2015357, whole genome shotgun sequence.</title>
        <authorList>
            <person name="Zhang X."/>
            <person name="Feng G."/>
            <person name="Zhu H."/>
        </authorList>
    </citation>
    <scope>NUCLEOTIDE SEQUENCE [LARGE SCALE GENOMIC DNA]</scope>
    <source>
        <strain evidence="5 6">CCTCC AB2015357</strain>
    </source>
</reference>
<dbReference type="SMART" id="SM00895">
    <property type="entry name" value="FCD"/>
    <property type="match status" value="1"/>
</dbReference>
<dbReference type="PANTHER" id="PTHR43537">
    <property type="entry name" value="TRANSCRIPTIONAL REGULATOR, GNTR FAMILY"/>
    <property type="match status" value="1"/>
</dbReference>
<dbReference type="InterPro" id="IPR036388">
    <property type="entry name" value="WH-like_DNA-bd_sf"/>
</dbReference>
<dbReference type="SUPFAM" id="SSF46785">
    <property type="entry name" value="Winged helix' DNA-binding domain"/>
    <property type="match status" value="1"/>
</dbReference>
<feature type="domain" description="HTH gntR-type" evidence="4">
    <location>
        <begin position="9"/>
        <end position="76"/>
    </location>
</feature>
<dbReference type="InterPro" id="IPR000524">
    <property type="entry name" value="Tscrpt_reg_HTH_GntR"/>
</dbReference>
<evidence type="ECO:0000256" key="3">
    <source>
        <dbReference type="ARBA" id="ARBA00023163"/>
    </source>
</evidence>
<dbReference type="AlphaFoldDB" id="A0A4Z0BHB6"/>
<keyword evidence="1" id="KW-0805">Transcription regulation</keyword>
<keyword evidence="3" id="KW-0804">Transcription</keyword>
<dbReference type="InterPro" id="IPR036390">
    <property type="entry name" value="WH_DNA-bd_sf"/>
</dbReference>
<gene>
    <name evidence="5" type="ORF">EZ242_15080</name>
</gene>